<dbReference type="PANTHER" id="PTHR33608">
    <property type="entry name" value="BLL2464 PROTEIN"/>
    <property type="match status" value="1"/>
</dbReference>
<dbReference type="Proteomes" id="UP000317421">
    <property type="component" value="Unassembled WGS sequence"/>
</dbReference>
<keyword evidence="3" id="KW-1185">Reference proteome</keyword>
<evidence type="ECO:0000313" key="3">
    <source>
        <dbReference type="Proteomes" id="UP000317421"/>
    </source>
</evidence>
<dbReference type="CDD" id="cd00198">
    <property type="entry name" value="vWFA"/>
    <property type="match status" value="1"/>
</dbReference>
<dbReference type="InterPro" id="IPR036465">
    <property type="entry name" value="vWFA_dom_sf"/>
</dbReference>
<dbReference type="AlphaFoldDB" id="A0A5C6AEZ1"/>
<protein>
    <recommendedName>
        <fullName evidence="1">DUF58 domain-containing protein</fullName>
    </recommendedName>
</protein>
<organism evidence="2 3">
    <name type="scientific">Botrimarina colliarenosi</name>
    <dbReference type="NCBI Taxonomy" id="2528001"/>
    <lineage>
        <taxon>Bacteria</taxon>
        <taxon>Pseudomonadati</taxon>
        <taxon>Planctomycetota</taxon>
        <taxon>Planctomycetia</taxon>
        <taxon>Pirellulales</taxon>
        <taxon>Lacipirellulaceae</taxon>
        <taxon>Botrimarina</taxon>
    </lineage>
</organism>
<evidence type="ECO:0000313" key="2">
    <source>
        <dbReference type="EMBL" id="TWT96793.1"/>
    </source>
</evidence>
<sequence>MATAESYLKPEVIRQIKRLDLRAQFIVKGFLQGLHASPFHGYSVEFSEHRKYTHGDDPKDIDWLAYAKTDRYYVKKFEAETNITGYLAMDLSGSMAYSHGGPRGKSGGLSKFDYSICLAAALAYLMIGQQDPVGMVAFDQKIKHSLPPKSKRTQLATLLSLLAGLKPAGETDIAAGLTQLAAMLRHSSLVMIFSDLLTDEEAVLKSLRRLRHGGHDVILFHVLDEAEVTFPFRGLTDFEEPETGERLELDADGYRADYLAGVADFRETYRSECLESGVDYVPIDTGMPFDRALTEYLVQRRRRG</sequence>
<comment type="caution">
    <text evidence="2">The sequence shown here is derived from an EMBL/GenBank/DDBJ whole genome shotgun (WGS) entry which is preliminary data.</text>
</comment>
<dbReference type="RefSeq" id="WP_146445299.1">
    <property type="nucleotide sequence ID" value="NZ_SJPR01000003.1"/>
</dbReference>
<gene>
    <name evidence="2" type="ORF">Pla108_25670</name>
</gene>
<dbReference type="OrthoDB" id="9780819at2"/>
<evidence type="ECO:0000259" key="1">
    <source>
        <dbReference type="Pfam" id="PF01882"/>
    </source>
</evidence>
<dbReference type="Pfam" id="PF01882">
    <property type="entry name" value="DUF58"/>
    <property type="match status" value="1"/>
</dbReference>
<reference evidence="2 3" key="1">
    <citation type="submission" date="2019-02" db="EMBL/GenBank/DDBJ databases">
        <title>Deep-cultivation of Planctomycetes and their phenomic and genomic characterization uncovers novel biology.</title>
        <authorList>
            <person name="Wiegand S."/>
            <person name="Jogler M."/>
            <person name="Boedeker C."/>
            <person name="Pinto D."/>
            <person name="Vollmers J."/>
            <person name="Rivas-Marin E."/>
            <person name="Kohn T."/>
            <person name="Peeters S.H."/>
            <person name="Heuer A."/>
            <person name="Rast P."/>
            <person name="Oberbeckmann S."/>
            <person name="Bunk B."/>
            <person name="Jeske O."/>
            <person name="Meyerdierks A."/>
            <person name="Storesund J.E."/>
            <person name="Kallscheuer N."/>
            <person name="Luecker S."/>
            <person name="Lage O.M."/>
            <person name="Pohl T."/>
            <person name="Merkel B.J."/>
            <person name="Hornburger P."/>
            <person name="Mueller R.-W."/>
            <person name="Bruemmer F."/>
            <person name="Labrenz M."/>
            <person name="Spormann A.M."/>
            <person name="Op Den Camp H."/>
            <person name="Overmann J."/>
            <person name="Amann R."/>
            <person name="Jetten M.S.M."/>
            <person name="Mascher T."/>
            <person name="Medema M.H."/>
            <person name="Devos D.P."/>
            <person name="Kaster A.-K."/>
            <person name="Ovreas L."/>
            <person name="Rohde M."/>
            <person name="Galperin M.Y."/>
            <person name="Jogler C."/>
        </authorList>
    </citation>
    <scope>NUCLEOTIDE SEQUENCE [LARGE SCALE GENOMIC DNA]</scope>
    <source>
        <strain evidence="2 3">Pla108</strain>
    </source>
</reference>
<name>A0A5C6AEZ1_9BACT</name>
<proteinExistence type="predicted"/>
<accession>A0A5C6AEZ1</accession>
<feature type="domain" description="DUF58" evidence="1">
    <location>
        <begin position="48"/>
        <end position="266"/>
    </location>
</feature>
<dbReference type="EMBL" id="SJPR01000003">
    <property type="protein sequence ID" value="TWT96793.1"/>
    <property type="molecule type" value="Genomic_DNA"/>
</dbReference>
<dbReference type="Gene3D" id="3.40.50.410">
    <property type="entry name" value="von Willebrand factor, type A domain"/>
    <property type="match status" value="1"/>
</dbReference>
<dbReference type="SUPFAM" id="SSF53300">
    <property type="entry name" value="vWA-like"/>
    <property type="match status" value="1"/>
</dbReference>
<dbReference type="InterPro" id="IPR002881">
    <property type="entry name" value="DUF58"/>
</dbReference>
<dbReference type="PANTHER" id="PTHR33608:SF7">
    <property type="entry name" value="DUF58 DOMAIN-CONTAINING PROTEIN"/>
    <property type="match status" value="1"/>
</dbReference>